<evidence type="ECO:0000256" key="2">
    <source>
        <dbReference type="ARBA" id="ARBA00022490"/>
    </source>
</evidence>
<evidence type="ECO:0000256" key="1">
    <source>
        <dbReference type="ARBA" id="ARBA00004496"/>
    </source>
</evidence>
<feature type="domain" description="Tyr recombinase" evidence="10">
    <location>
        <begin position="159"/>
        <end position="345"/>
    </location>
</feature>
<dbReference type="Proteomes" id="UP000309676">
    <property type="component" value="Unassembled WGS sequence"/>
</dbReference>
<evidence type="ECO:0000259" key="11">
    <source>
        <dbReference type="PROSITE" id="PS51900"/>
    </source>
</evidence>
<dbReference type="GO" id="GO:0051301">
    <property type="term" value="P:cell division"/>
    <property type="evidence" value="ECO:0007669"/>
    <property type="project" value="UniProtKB-KW"/>
</dbReference>
<dbReference type="PANTHER" id="PTHR30349">
    <property type="entry name" value="PHAGE INTEGRASE-RELATED"/>
    <property type="match status" value="1"/>
</dbReference>
<dbReference type="PROSITE" id="PS51898">
    <property type="entry name" value="TYR_RECOMBINASE"/>
    <property type="match status" value="1"/>
</dbReference>
<protein>
    <recommendedName>
        <fullName evidence="14">Tyrosine recombinase XerS</fullName>
    </recommendedName>
</protein>
<keyword evidence="6 9" id="KW-0238">DNA-binding</keyword>
<dbReference type="GO" id="GO:0007059">
    <property type="term" value="P:chromosome segregation"/>
    <property type="evidence" value="ECO:0007669"/>
    <property type="project" value="UniProtKB-KW"/>
</dbReference>
<organism evidence="12 13">
    <name type="scientific">Paenibacillus antri</name>
    <dbReference type="NCBI Taxonomy" id="2582848"/>
    <lineage>
        <taxon>Bacteria</taxon>
        <taxon>Bacillati</taxon>
        <taxon>Bacillota</taxon>
        <taxon>Bacilli</taxon>
        <taxon>Bacillales</taxon>
        <taxon>Paenibacillaceae</taxon>
        <taxon>Paenibacillus</taxon>
    </lineage>
</organism>
<dbReference type="InterPro" id="IPR050090">
    <property type="entry name" value="Tyrosine_recombinase_XerCD"/>
</dbReference>
<keyword evidence="8" id="KW-0131">Cell cycle</keyword>
<comment type="caution">
    <text evidence="12">The sequence shown here is derived from an EMBL/GenBank/DDBJ whole genome shotgun (WGS) entry which is preliminary data.</text>
</comment>
<dbReference type="InterPro" id="IPR002104">
    <property type="entry name" value="Integrase_catalytic"/>
</dbReference>
<dbReference type="SUPFAM" id="SSF56349">
    <property type="entry name" value="DNA breaking-rejoining enzymes"/>
    <property type="match status" value="1"/>
</dbReference>
<dbReference type="RefSeq" id="WP_138193820.1">
    <property type="nucleotide sequence ID" value="NZ_VCIW01000004.1"/>
</dbReference>
<dbReference type="InterPro" id="IPR011010">
    <property type="entry name" value="DNA_brk_join_enz"/>
</dbReference>
<proteinExistence type="predicted"/>
<feature type="domain" description="Core-binding (CB)" evidence="11">
    <location>
        <begin position="14"/>
        <end position="108"/>
    </location>
</feature>
<evidence type="ECO:0000313" key="12">
    <source>
        <dbReference type="EMBL" id="TLS52830.1"/>
    </source>
</evidence>
<evidence type="ECO:0000256" key="8">
    <source>
        <dbReference type="ARBA" id="ARBA00023306"/>
    </source>
</evidence>
<comment type="subcellular location">
    <subcellularLocation>
        <location evidence="1">Cytoplasm</location>
    </subcellularLocation>
</comment>
<gene>
    <name evidence="12" type="ORF">FE782_09425</name>
</gene>
<dbReference type="Pfam" id="PF00589">
    <property type="entry name" value="Phage_integrase"/>
    <property type="match status" value="1"/>
</dbReference>
<keyword evidence="13" id="KW-1185">Reference proteome</keyword>
<evidence type="ECO:0000256" key="7">
    <source>
        <dbReference type="ARBA" id="ARBA00023172"/>
    </source>
</evidence>
<keyword evidence="2" id="KW-0963">Cytoplasm</keyword>
<evidence type="ECO:0000256" key="3">
    <source>
        <dbReference type="ARBA" id="ARBA00022618"/>
    </source>
</evidence>
<dbReference type="Gene3D" id="1.10.443.10">
    <property type="entry name" value="Intergrase catalytic core"/>
    <property type="match status" value="1"/>
</dbReference>
<keyword evidence="5" id="KW-0229">DNA integration</keyword>
<dbReference type="GO" id="GO:0003677">
    <property type="term" value="F:DNA binding"/>
    <property type="evidence" value="ECO:0007669"/>
    <property type="project" value="UniProtKB-UniRule"/>
</dbReference>
<evidence type="ECO:0008006" key="14">
    <source>
        <dbReference type="Google" id="ProtNLM"/>
    </source>
</evidence>
<evidence type="ECO:0000256" key="4">
    <source>
        <dbReference type="ARBA" id="ARBA00022829"/>
    </source>
</evidence>
<evidence type="ECO:0000256" key="5">
    <source>
        <dbReference type="ARBA" id="ARBA00022908"/>
    </source>
</evidence>
<dbReference type="PANTHER" id="PTHR30349:SF77">
    <property type="entry name" value="TYROSINE RECOMBINASE XERC"/>
    <property type="match status" value="1"/>
</dbReference>
<sequence length="352" mass="40954">MYEIERRAFEEKNEEMPWFIQDFFSAKTKLSIATKLEYVRDFEAFLSWLLESYFTSYSEITELTMDDLNTLTFEHYQYFFNQLEQNGNGEAAVNRKIGSLRSLTKYLNTIEDEKGYPLLKRNFLAKLSRKKAGPASRASTVHGKILKNDAERKNFVNFIENEYIPPNKRAELYYDNNKERDLAIVSLILYSGIKLNELVVLVVWDIDLTNRKIKVNRKSAKGDYYLSYVYFDEEALRYLESYINIRTSRYRIPSSEQALFLACRGYKSSSGQRINKSTIQVLINKYSSAYGRPEITPKRLRQTYGTLKYDEVDHGLLSELMGITINSADVYRLLSANLSDEGETDEAKTGEV</sequence>
<keyword evidence="3" id="KW-0132">Cell division</keyword>
<evidence type="ECO:0000256" key="9">
    <source>
        <dbReference type="PROSITE-ProRule" id="PRU01248"/>
    </source>
</evidence>
<dbReference type="AlphaFoldDB" id="A0A5R9GFA7"/>
<dbReference type="GO" id="GO:0005737">
    <property type="term" value="C:cytoplasm"/>
    <property type="evidence" value="ECO:0007669"/>
    <property type="project" value="UniProtKB-SubCell"/>
</dbReference>
<evidence type="ECO:0000256" key="6">
    <source>
        <dbReference type="ARBA" id="ARBA00023125"/>
    </source>
</evidence>
<evidence type="ECO:0000259" key="10">
    <source>
        <dbReference type="PROSITE" id="PS51898"/>
    </source>
</evidence>
<dbReference type="OrthoDB" id="283809at2"/>
<dbReference type="InterPro" id="IPR044068">
    <property type="entry name" value="CB"/>
</dbReference>
<dbReference type="Gene3D" id="1.10.150.130">
    <property type="match status" value="1"/>
</dbReference>
<keyword evidence="4" id="KW-0159">Chromosome partition</keyword>
<keyword evidence="7" id="KW-0233">DNA recombination</keyword>
<dbReference type="InterPro" id="IPR013762">
    <property type="entry name" value="Integrase-like_cat_sf"/>
</dbReference>
<dbReference type="GO" id="GO:0015074">
    <property type="term" value="P:DNA integration"/>
    <property type="evidence" value="ECO:0007669"/>
    <property type="project" value="UniProtKB-KW"/>
</dbReference>
<name>A0A5R9GFA7_9BACL</name>
<dbReference type="GO" id="GO:0006310">
    <property type="term" value="P:DNA recombination"/>
    <property type="evidence" value="ECO:0007669"/>
    <property type="project" value="UniProtKB-KW"/>
</dbReference>
<dbReference type="InterPro" id="IPR010998">
    <property type="entry name" value="Integrase_recombinase_N"/>
</dbReference>
<dbReference type="PROSITE" id="PS51900">
    <property type="entry name" value="CB"/>
    <property type="match status" value="1"/>
</dbReference>
<dbReference type="EMBL" id="VCIW01000004">
    <property type="protein sequence ID" value="TLS52830.1"/>
    <property type="molecule type" value="Genomic_DNA"/>
</dbReference>
<reference evidence="12 13" key="1">
    <citation type="submission" date="2019-05" db="EMBL/GenBank/DDBJ databases">
        <authorList>
            <person name="Narsing Rao M.P."/>
            <person name="Li W.J."/>
        </authorList>
    </citation>
    <scope>NUCLEOTIDE SEQUENCE [LARGE SCALE GENOMIC DNA]</scope>
    <source>
        <strain evidence="12 13">SYSU_K30003</strain>
    </source>
</reference>
<accession>A0A5R9GFA7</accession>
<evidence type="ECO:0000313" key="13">
    <source>
        <dbReference type="Proteomes" id="UP000309676"/>
    </source>
</evidence>